<dbReference type="Proteomes" id="UP000054558">
    <property type="component" value="Unassembled WGS sequence"/>
</dbReference>
<keyword evidence="2" id="KW-1133">Transmembrane helix</keyword>
<dbReference type="STRING" id="105231.A0A0U9HJG5"/>
<dbReference type="PANTHER" id="PTHR33741:SF5">
    <property type="entry name" value="TRANSMEMBRANE PROTEIN DDB_G0269096-RELATED"/>
    <property type="match status" value="1"/>
</dbReference>
<name>A0A0U9HJG5_KLENI</name>
<protein>
    <recommendedName>
        <fullName evidence="3">HPP transmembrane region domain-containing protein</fullName>
    </recommendedName>
</protein>
<dbReference type="PANTHER" id="PTHR33741">
    <property type="entry name" value="TRANSMEMBRANE PROTEIN DDB_G0269096-RELATED"/>
    <property type="match status" value="1"/>
</dbReference>
<reference evidence="4 5" key="1">
    <citation type="journal article" date="2014" name="Nat. Commun.">
        <title>Klebsormidium flaccidum genome reveals primary factors for plant terrestrial adaptation.</title>
        <authorList>
            <person name="Hori K."/>
            <person name="Maruyama F."/>
            <person name="Fujisawa T."/>
            <person name="Togashi T."/>
            <person name="Yamamoto N."/>
            <person name="Seo M."/>
            <person name="Sato S."/>
            <person name="Yamada T."/>
            <person name="Mori H."/>
            <person name="Tajima N."/>
            <person name="Moriyama T."/>
            <person name="Ikeuchi M."/>
            <person name="Watanabe M."/>
            <person name="Wada H."/>
            <person name="Kobayashi K."/>
            <person name="Saito M."/>
            <person name="Masuda T."/>
            <person name="Sasaki-Sekimoto Y."/>
            <person name="Mashiguchi K."/>
            <person name="Awai K."/>
            <person name="Shimojima M."/>
            <person name="Masuda S."/>
            <person name="Iwai M."/>
            <person name="Nobusawa T."/>
            <person name="Narise T."/>
            <person name="Kondo S."/>
            <person name="Saito H."/>
            <person name="Sato R."/>
            <person name="Murakawa M."/>
            <person name="Ihara Y."/>
            <person name="Oshima-Yamada Y."/>
            <person name="Ohtaka K."/>
            <person name="Satoh M."/>
            <person name="Sonobe K."/>
            <person name="Ishii M."/>
            <person name="Ohtani R."/>
            <person name="Kanamori-Sato M."/>
            <person name="Honoki R."/>
            <person name="Miyazaki D."/>
            <person name="Mochizuki H."/>
            <person name="Umetsu J."/>
            <person name="Higashi K."/>
            <person name="Shibata D."/>
            <person name="Kamiya Y."/>
            <person name="Sato N."/>
            <person name="Nakamura Y."/>
            <person name="Tabata S."/>
            <person name="Ida S."/>
            <person name="Kurokawa K."/>
            <person name="Ohta H."/>
        </authorList>
    </citation>
    <scope>NUCLEOTIDE SEQUENCE [LARGE SCALE GENOMIC DNA]</scope>
    <source>
        <strain evidence="4 5">NIES-2285</strain>
    </source>
</reference>
<feature type="compositionally biased region" description="Basic residues" evidence="1">
    <location>
        <begin position="44"/>
        <end position="53"/>
    </location>
</feature>
<dbReference type="Pfam" id="PF04982">
    <property type="entry name" value="TM_HPP"/>
    <property type="match status" value="1"/>
</dbReference>
<evidence type="ECO:0000313" key="4">
    <source>
        <dbReference type="EMBL" id="GAQ82039.1"/>
    </source>
</evidence>
<dbReference type="EMBL" id="DF237047">
    <property type="protein sequence ID" value="GAQ82039.1"/>
    <property type="molecule type" value="Genomic_DNA"/>
</dbReference>
<feature type="region of interest" description="Disordered" evidence="1">
    <location>
        <begin position="1"/>
        <end position="54"/>
    </location>
</feature>
<sequence>MAPEAVTPELTLQPAAQNVSTPDTETEQPQRRDSSKLAAPASRRGSRSRRSSWKPRALQNIHHVGLVHYHSVKRSLANLRAAEAPDSKAGFSLNWTVKQYVRKWTGANEGLFPPRPTLRVLFWSWIAAFCGIALLAVLTYNVPWYAPTDEILHEKIHTHLVFIIGSFGASAVLVFGAIDSPLAQPRNLVGGHVLSACVGIAVAEAFDAGGLAYPGHSNKYVWVQAGMAVATAVVLMQFTRTVHPPGGATALIAVTSPPALRLKGLFIVIPVLAGALLLLLVALIINNIQRHYPLYWWSPDVLDVPMEDLTHHTGSGEAFMPHSDSHVGLSIRGGRLNPSLHGGGSLHGGADSTHHSRVSYIDLSVDPSGGGSAHGRRPPGEAFAPVRHHIIQFPMHVLQAEIGATSGGVALEPDIVLDHPRFDLPGKKLVLPRADGKDDVIPPMERVEGWVANDARVPLEQRGLDGRQLERVGPESGGAHNGAQVAPEEAGLRTDTVAPSNSMEAEGQVHGANLVQATTVGDNSVHGTL</sequence>
<evidence type="ECO:0000259" key="3">
    <source>
        <dbReference type="Pfam" id="PF04982"/>
    </source>
</evidence>
<keyword evidence="2" id="KW-0472">Membrane</keyword>
<keyword evidence="5" id="KW-1185">Reference proteome</keyword>
<feature type="domain" description="HPP transmembrane region" evidence="3">
    <location>
        <begin position="113"/>
        <end position="293"/>
    </location>
</feature>
<keyword evidence="2" id="KW-0812">Transmembrane</keyword>
<dbReference type="AlphaFoldDB" id="A0A0U9HJG5"/>
<feature type="transmembrane region" description="Helical" evidence="2">
    <location>
        <begin position="265"/>
        <end position="285"/>
    </location>
</feature>
<feature type="compositionally biased region" description="Polar residues" evidence="1">
    <location>
        <begin position="14"/>
        <end position="23"/>
    </location>
</feature>
<evidence type="ECO:0000313" key="5">
    <source>
        <dbReference type="Proteomes" id="UP000054558"/>
    </source>
</evidence>
<evidence type="ECO:0000256" key="2">
    <source>
        <dbReference type="SAM" id="Phobius"/>
    </source>
</evidence>
<dbReference type="InterPro" id="IPR007065">
    <property type="entry name" value="HPP"/>
</dbReference>
<evidence type="ECO:0000256" key="1">
    <source>
        <dbReference type="SAM" id="MobiDB-lite"/>
    </source>
</evidence>
<feature type="region of interest" description="Disordered" evidence="1">
    <location>
        <begin position="461"/>
        <end position="490"/>
    </location>
</feature>
<dbReference type="GO" id="GO:0015706">
    <property type="term" value="P:nitrate transmembrane transport"/>
    <property type="evidence" value="ECO:0000318"/>
    <property type="project" value="GO_Central"/>
</dbReference>
<proteinExistence type="predicted"/>
<feature type="transmembrane region" description="Helical" evidence="2">
    <location>
        <begin position="160"/>
        <end position="178"/>
    </location>
</feature>
<gene>
    <name evidence="4" type="ORF">KFL_000980260</name>
</gene>
<feature type="transmembrane region" description="Helical" evidence="2">
    <location>
        <begin position="220"/>
        <end position="238"/>
    </location>
</feature>
<dbReference type="GO" id="GO:0015112">
    <property type="term" value="F:nitrate transmembrane transporter activity"/>
    <property type="evidence" value="ECO:0000318"/>
    <property type="project" value="GO_Central"/>
</dbReference>
<accession>A0A0U9HJG5</accession>
<organism evidence="4 5">
    <name type="scientific">Klebsormidium nitens</name>
    <name type="common">Green alga</name>
    <name type="synonym">Ulothrix nitens</name>
    <dbReference type="NCBI Taxonomy" id="105231"/>
    <lineage>
        <taxon>Eukaryota</taxon>
        <taxon>Viridiplantae</taxon>
        <taxon>Streptophyta</taxon>
        <taxon>Klebsormidiophyceae</taxon>
        <taxon>Klebsormidiales</taxon>
        <taxon>Klebsormidiaceae</taxon>
        <taxon>Klebsormidium</taxon>
    </lineage>
</organism>
<dbReference type="InterPro" id="IPR058581">
    <property type="entry name" value="TM_HPP"/>
</dbReference>
<dbReference type="OrthoDB" id="2016548at2759"/>
<feature type="transmembrane region" description="Helical" evidence="2">
    <location>
        <begin position="120"/>
        <end position="140"/>
    </location>
</feature>
<feature type="compositionally biased region" description="Basic and acidic residues" evidence="1">
    <location>
        <begin position="461"/>
        <end position="473"/>
    </location>
</feature>